<feature type="region of interest" description="Disordered" evidence="1">
    <location>
        <begin position="94"/>
        <end position="159"/>
    </location>
</feature>
<evidence type="ECO:0000313" key="4">
    <source>
        <dbReference type="Proteomes" id="UP000611554"/>
    </source>
</evidence>
<feature type="compositionally biased region" description="Basic and acidic residues" evidence="1">
    <location>
        <begin position="517"/>
        <end position="533"/>
    </location>
</feature>
<dbReference type="Proteomes" id="UP000611554">
    <property type="component" value="Unassembled WGS sequence"/>
</dbReference>
<dbReference type="SMART" id="SM00421">
    <property type="entry name" value="HTH_LUXR"/>
    <property type="match status" value="1"/>
</dbReference>
<accession>A0ABQ2QDQ7</accession>
<feature type="region of interest" description="Disordered" evidence="1">
    <location>
        <begin position="514"/>
        <end position="533"/>
    </location>
</feature>
<dbReference type="InterPro" id="IPR027417">
    <property type="entry name" value="P-loop_NTPase"/>
</dbReference>
<dbReference type="Pfam" id="PF00196">
    <property type="entry name" value="GerE"/>
    <property type="match status" value="1"/>
</dbReference>
<dbReference type="Gene3D" id="3.40.50.300">
    <property type="entry name" value="P-loop containing nucleotide triphosphate hydrolases"/>
    <property type="match status" value="1"/>
</dbReference>
<gene>
    <name evidence="3" type="ORF">GCM10010140_01690</name>
</gene>
<dbReference type="SUPFAM" id="SSF52540">
    <property type="entry name" value="P-loop containing nucleoside triphosphate hydrolases"/>
    <property type="match status" value="1"/>
</dbReference>
<dbReference type="PROSITE" id="PS50043">
    <property type="entry name" value="HTH_LUXR_2"/>
    <property type="match status" value="1"/>
</dbReference>
<dbReference type="PROSITE" id="PS00622">
    <property type="entry name" value="HTH_LUXR_1"/>
    <property type="match status" value="1"/>
</dbReference>
<dbReference type="CDD" id="cd06170">
    <property type="entry name" value="LuxR_C_like"/>
    <property type="match status" value="1"/>
</dbReference>
<comment type="caution">
    <text evidence="3">The sequence shown here is derived from an EMBL/GenBank/DDBJ whole genome shotgun (WGS) entry which is preliminary data.</text>
</comment>
<proteinExistence type="predicted"/>
<evidence type="ECO:0000313" key="3">
    <source>
        <dbReference type="EMBL" id="GGP77420.1"/>
    </source>
</evidence>
<evidence type="ECO:0000259" key="2">
    <source>
        <dbReference type="PROSITE" id="PS50043"/>
    </source>
</evidence>
<feature type="region of interest" description="Disordered" evidence="1">
    <location>
        <begin position="367"/>
        <end position="440"/>
    </location>
</feature>
<dbReference type="RefSeq" id="WP_229810815.1">
    <property type="nucleotide sequence ID" value="NZ_BMQJ01000001.1"/>
</dbReference>
<dbReference type="InterPro" id="IPR000792">
    <property type="entry name" value="Tscrpt_reg_LuxR_C"/>
</dbReference>
<evidence type="ECO:0000256" key="1">
    <source>
        <dbReference type="SAM" id="MobiDB-lite"/>
    </source>
</evidence>
<name>A0ABQ2QDQ7_9ACTN</name>
<feature type="compositionally biased region" description="Low complexity" evidence="1">
    <location>
        <begin position="139"/>
        <end position="153"/>
    </location>
</feature>
<feature type="compositionally biased region" description="Basic and acidic residues" evidence="1">
    <location>
        <begin position="367"/>
        <end position="425"/>
    </location>
</feature>
<dbReference type="EMBL" id="BMQJ01000001">
    <property type="protein sequence ID" value="GGP77420.1"/>
    <property type="molecule type" value="Genomic_DNA"/>
</dbReference>
<dbReference type="Gene3D" id="1.10.10.10">
    <property type="entry name" value="Winged helix-like DNA-binding domain superfamily/Winged helix DNA-binding domain"/>
    <property type="match status" value="1"/>
</dbReference>
<feature type="domain" description="HTH luxR-type" evidence="2">
    <location>
        <begin position="454"/>
        <end position="519"/>
    </location>
</feature>
<dbReference type="PRINTS" id="PR00038">
    <property type="entry name" value="HTHLUXR"/>
</dbReference>
<keyword evidence="4" id="KW-1185">Reference proteome</keyword>
<dbReference type="InterPro" id="IPR016032">
    <property type="entry name" value="Sig_transdc_resp-reg_C-effctor"/>
</dbReference>
<dbReference type="SUPFAM" id="SSF46894">
    <property type="entry name" value="C-terminal effector domain of the bipartite response regulators"/>
    <property type="match status" value="1"/>
</dbReference>
<organism evidence="3 4">
    <name type="scientific">Streptosporangium pseudovulgare</name>
    <dbReference type="NCBI Taxonomy" id="35765"/>
    <lineage>
        <taxon>Bacteria</taxon>
        <taxon>Bacillati</taxon>
        <taxon>Actinomycetota</taxon>
        <taxon>Actinomycetes</taxon>
        <taxon>Streptosporangiales</taxon>
        <taxon>Streptosporangiaceae</taxon>
        <taxon>Streptosporangium</taxon>
    </lineage>
</organism>
<sequence length="533" mass="56003">MTARPGRRRAGNLPVDLSSFVGRAGELADGARLLAGARLLTVTGPAGVGKTRTALRLAGGLRRLFPGGVWRVELSGADDPAAAVAATLGRHAPFPARNTARGEAGEAAPDGARDAVPEAGEGGFRDAAPGTARDAVTEDAAPGDPAPAGAAPAAPRPRDRRTLIVLDTCEHVLGEAARLAGALVTGAPGVTVVATSRRPLGLPGERVLRLAPLPPADAVRLFEDRAVAADPGFVLTAAAAPAVAEICARLDGLPLAVELAAARMRSMSAGDLLEELRHRFTLLGGVSRSVLPRHRGLRAAVQWSHRLCDAEQRTMWSLLAALPGPFDLAGAERACAAALGADRVAPVLAGLVESSVVLREPGNRYRMPESYRRFGPEDPGHFERPGSPEHPENPKHLERLEHPENLKRLERPELSESAEHSERPAGHRVRPSASRQPRGVWRPACGALQSARTRQAVAGTLSARELQVAELITEGLSNPQIAMRLGIAKRTVDAHVRNILAKGGLASRTQVAAWVAESDRPPPARASGDDTVR</sequence>
<dbReference type="InterPro" id="IPR036388">
    <property type="entry name" value="WH-like_DNA-bd_sf"/>
</dbReference>
<reference evidence="4" key="1">
    <citation type="journal article" date="2019" name="Int. J. Syst. Evol. Microbiol.">
        <title>The Global Catalogue of Microorganisms (GCM) 10K type strain sequencing project: providing services to taxonomists for standard genome sequencing and annotation.</title>
        <authorList>
            <consortium name="The Broad Institute Genomics Platform"/>
            <consortium name="The Broad Institute Genome Sequencing Center for Infectious Disease"/>
            <person name="Wu L."/>
            <person name="Ma J."/>
        </authorList>
    </citation>
    <scope>NUCLEOTIDE SEQUENCE [LARGE SCALE GENOMIC DNA]</scope>
    <source>
        <strain evidence="4">JCM 3115</strain>
    </source>
</reference>
<protein>
    <recommendedName>
        <fullName evidence="2">HTH luxR-type domain-containing protein</fullName>
    </recommendedName>
</protein>
<dbReference type="PANTHER" id="PTHR47691:SF3">
    <property type="entry name" value="HTH-TYPE TRANSCRIPTIONAL REGULATOR RV0890C-RELATED"/>
    <property type="match status" value="1"/>
</dbReference>
<dbReference type="PANTHER" id="PTHR47691">
    <property type="entry name" value="REGULATOR-RELATED"/>
    <property type="match status" value="1"/>
</dbReference>